<organism evidence="2 3">
    <name type="scientific">Hymenobacter sedentarius</name>
    <dbReference type="NCBI Taxonomy" id="1411621"/>
    <lineage>
        <taxon>Bacteria</taxon>
        <taxon>Pseudomonadati</taxon>
        <taxon>Bacteroidota</taxon>
        <taxon>Cytophagia</taxon>
        <taxon>Cytophagales</taxon>
        <taxon>Hymenobacteraceae</taxon>
        <taxon>Hymenobacter</taxon>
    </lineage>
</organism>
<keyword evidence="1" id="KW-0472">Membrane</keyword>
<sequence length="124" mass="11387">MGWAGVVGAVLWLAAYWNPIAPFSVAGLAGAVGAGARLVGWLAGWSGVLTDISIGIENVSFVGLSAGVWGFVAAIGAGLAAAAWVGMAAAGAVITTATGAGLAAAMGAGAAAASGAGAGAAAGF</sequence>
<dbReference type="AlphaFoldDB" id="A0A0U4BT16"/>
<dbReference type="EMBL" id="CP013909">
    <property type="protein sequence ID" value="ALW86794.1"/>
    <property type="molecule type" value="Genomic_DNA"/>
</dbReference>
<dbReference type="Proteomes" id="UP000059542">
    <property type="component" value="Chromosome"/>
</dbReference>
<keyword evidence="1" id="KW-0812">Transmembrane</keyword>
<dbReference type="KEGG" id="hyg:AUC43_17930"/>
<proteinExistence type="predicted"/>
<keyword evidence="3" id="KW-1185">Reference proteome</keyword>
<evidence type="ECO:0000256" key="1">
    <source>
        <dbReference type="SAM" id="Phobius"/>
    </source>
</evidence>
<evidence type="ECO:0000313" key="2">
    <source>
        <dbReference type="EMBL" id="ALW86794.1"/>
    </source>
</evidence>
<evidence type="ECO:0000313" key="3">
    <source>
        <dbReference type="Proteomes" id="UP000059542"/>
    </source>
</evidence>
<accession>A0A0U4BT16</accession>
<protein>
    <submittedName>
        <fullName evidence="2">Uncharacterized protein</fullName>
    </submittedName>
</protein>
<name>A0A0U4BT16_9BACT</name>
<gene>
    <name evidence="2" type="ORF">AUC43_17930</name>
</gene>
<keyword evidence="1" id="KW-1133">Transmembrane helix</keyword>
<feature type="transmembrane region" description="Helical" evidence="1">
    <location>
        <begin position="68"/>
        <end position="94"/>
    </location>
</feature>
<reference evidence="2 3" key="1">
    <citation type="submission" date="2015-12" db="EMBL/GenBank/DDBJ databases">
        <authorList>
            <person name="Shamseldin A."/>
            <person name="Moawad H."/>
            <person name="Abd El-Rahim W.M."/>
            <person name="Sadowsky M.J."/>
        </authorList>
    </citation>
    <scope>NUCLEOTIDE SEQUENCE [LARGE SCALE GENOMIC DNA]</scope>
    <source>
        <strain evidence="2 3">DG5B</strain>
    </source>
</reference>
<feature type="transmembrane region" description="Helical" evidence="1">
    <location>
        <begin position="101"/>
        <end position="122"/>
    </location>
</feature>